<sequence>MKKISINPIALFPLTALLFFVLPSQQAYAQTKTAQDLAPLNLDTAQIAKEISHDEHDEHVEKHTETLSAAPNKFTESFSKAAVVRRGPPTVEEIHEQGTTDRVDKVIPVWGDEYCVYSPSQGRTDGIDPIQTGMPTQFRSCPHYF</sequence>
<feature type="chain" id="PRO_5015553607" evidence="1">
    <location>
        <begin position="30"/>
        <end position="145"/>
    </location>
</feature>
<dbReference type="Proteomes" id="UP000237839">
    <property type="component" value="Unassembled WGS sequence"/>
</dbReference>
<proteinExistence type="predicted"/>
<comment type="caution">
    <text evidence="2">The sequence shown here is derived from an EMBL/GenBank/DDBJ whole genome shotgun (WGS) entry which is preliminary data.</text>
</comment>
<dbReference type="RefSeq" id="WP_105532918.1">
    <property type="nucleotide sequence ID" value="NZ_PUGF01000016.1"/>
</dbReference>
<keyword evidence="1" id="KW-0732">Signal</keyword>
<reference evidence="2 3" key="1">
    <citation type="submission" date="2018-02" db="EMBL/GenBank/DDBJ databases">
        <title>Solimicrobium silvestre gen. nov., sp. nov., isolated from alpine forest soil.</title>
        <authorList>
            <person name="Margesin R."/>
            <person name="Albuquerque L."/>
            <person name="Zhang D.-C."/>
            <person name="Froufe H.J.C."/>
            <person name="Severino R."/>
            <person name="Roxo I."/>
            <person name="Egas C."/>
            <person name="Da Costa M.S."/>
        </authorList>
    </citation>
    <scope>NUCLEOTIDE SEQUENCE [LARGE SCALE GENOMIC DNA]</scope>
    <source>
        <strain evidence="2 3">S20-91</strain>
    </source>
</reference>
<name>A0A2S9GWG4_9BURK</name>
<evidence type="ECO:0000313" key="3">
    <source>
        <dbReference type="Proteomes" id="UP000237839"/>
    </source>
</evidence>
<dbReference type="OrthoDB" id="8776933at2"/>
<accession>A0A2S9GWG4</accession>
<evidence type="ECO:0000256" key="1">
    <source>
        <dbReference type="SAM" id="SignalP"/>
    </source>
</evidence>
<protein>
    <submittedName>
        <fullName evidence="2">Uncharacterized protein</fullName>
    </submittedName>
</protein>
<feature type="signal peptide" evidence="1">
    <location>
        <begin position="1"/>
        <end position="29"/>
    </location>
</feature>
<keyword evidence="3" id="KW-1185">Reference proteome</keyword>
<gene>
    <name evidence="2" type="ORF">S2091_3166</name>
</gene>
<dbReference type="EMBL" id="PUGF01000016">
    <property type="protein sequence ID" value="PRC92031.1"/>
    <property type="molecule type" value="Genomic_DNA"/>
</dbReference>
<dbReference type="AlphaFoldDB" id="A0A2S9GWG4"/>
<organism evidence="2 3">
    <name type="scientific">Solimicrobium silvestre</name>
    <dbReference type="NCBI Taxonomy" id="2099400"/>
    <lineage>
        <taxon>Bacteria</taxon>
        <taxon>Pseudomonadati</taxon>
        <taxon>Pseudomonadota</taxon>
        <taxon>Betaproteobacteria</taxon>
        <taxon>Burkholderiales</taxon>
        <taxon>Oxalobacteraceae</taxon>
        <taxon>Solimicrobium</taxon>
    </lineage>
</organism>
<evidence type="ECO:0000313" key="2">
    <source>
        <dbReference type="EMBL" id="PRC92031.1"/>
    </source>
</evidence>